<organism evidence="2">
    <name type="scientific">Solanum chacoense</name>
    <name type="common">Chaco potato</name>
    <dbReference type="NCBI Taxonomy" id="4108"/>
    <lineage>
        <taxon>Eukaryota</taxon>
        <taxon>Viridiplantae</taxon>
        <taxon>Streptophyta</taxon>
        <taxon>Embryophyta</taxon>
        <taxon>Tracheophyta</taxon>
        <taxon>Spermatophyta</taxon>
        <taxon>Magnoliopsida</taxon>
        <taxon>eudicotyledons</taxon>
        <taxon>Gunneridae</taxon>
        <taxon>Pentapetalae</taxon>
        <taxon>asterids</taxon>
        <taxon>lamiids</taxon>
        <taxon>Solanales</taxon>
        <taxon>Solanaceae</taxon>
        <taxon>Solanoideae</taxon>
        <taxon>Solaneae</taxon>
        <taxon>Solanum</taxon>
    </lineage>
</organism>
<protein>
    <submittedName>
        <fullName evidence="2">Putative ovule protein</fullName>
    </submittedName>
</protein>
<dbReference type="EMBL" id="GEDG01018771">
    <property type="protein sequence ID" value="JAP20505.1"/>
    <property type="molecule type" value="Transcribed_RNA"/>
</dbReference>
<feature type="region of interest" description="Disordered" evidence="1">
    <location>
        <begin position="1"/>
        <end position="42"/>
    </location>
</feature>
<sequence length="103" mass="11864">MRASFPCSKGEGEHEDPSKFITDPLNQEIPLEPNTPDPKLLINKNAPDSNLLQHTSSNFSMFILYCRKLLRNCELRHPLTYNFINSQPSELLKCKIILMHLPE</sequence>
<accession>A0A0V0HKZ8</accession>
<reference evidence="2" key="1">
    <citation type="submission" date="2015-12" db="EMBL/GenBank/DDBJ databases">
        <title>Gene expression during late stages of embryo sac development: a critical building block for successful pollen-pistil interactions.</title>
        <authorList>
            <person name="Liu Y."/>
            <person name="Joly V."/>
            <person name="Sabar M."/>
            <person name="Matton D.P."/>
        </authorList>
    </citation>
    <scope>NUCLEOTIDE SEQUENCE</scope>
</reference>
<evidence type="ECO:0000313" key="2">
    <source>
        <dbReference type="EMBL" id="JAP20505.1"/>
    </source>
</evidence>
<dbReference type="AlphaFoldDB" id="A0A0V0HKZ8"/>
<evidence type="ECO:0000256" key="1">
    <source>
        <dbReference type="SAM" id="MobiDB-lite"/>
    </source>
</evidence>
<name>A0A0V0HKZ8_SOLCH</name>
<proteinExistence type="predicted"/>